<dbReference type="GO" id="GO:0006629">
    <property type="term" value="P:lipid metabolic process"/>
    <property type="evidence" value="ECO:0007669"/>
    <property type="project" value="InterPro"/>
</dbReference>
<proteinExistence type="predicted"/>
<keyword evidence="3" id="KW-1185">Reference proteome</keyword>
<accession>A0A265NDZ2</accession>
<dbReference type="AlphaFoldDB" id="A0A265NDZ2"/>
<dbReference type="Gene3D" id="3.20.20.190">
    <property type="entry name" value="Phosphatidylinositol (PI) phosphodiesterase"/>
    <property type="match status" value="1"/>
</dbReference>
<organism evidence="2 3">
    <name type="scientific">Virgibacillus indicus</name>
    <dbReference type="NCBI Taxonomy" id="2024554"/>
    <lineage>
        <taxon>Bacteria</taxon>
        <taxon>Bacillati</taxon>
        <taxon>Bacillota</taxon>
        <taxon>Bacilli</taxon>
        <taxon>Bacillales</taxon>
        <taxon>Bacillaceae</taxon>
        <taxon>Virgibacillus</taxon>
    </lineage>
</organism>
<dbReference type="EMBL" id="NPMS01000001">
    <property type="protein sequence ID" value="OZU90037.1"/>
    <property type="molecule type" value="Genomic_DNA"/>
</dbReference>
<dbReference type="Pfam" id="PF03009">
    <property type="entry name" value="GDPD"/>
    <property type="match status" value="1"/>
</dbReference>
<dbReference type="Proteomes" id="UP000216498">
    <property type="component" value="Unassembled WGS sequence"/>
</dbReference>
<evidence type="ECO:0000313" key="2">
    <source>
        <dbReference type="EMBL" id="OZU90037.1"/>
    </source>
</evidence>
<dbReference type="RefSeq" id="WP_094883636.1">
    <property type="nucleotide sequence ID" value="NZ_NPMS01000001.1"/>
</dbReference>
<comment type="caution">
    <text evidence="2">The sequence shown here is derived from an EMBL/GenBank/DDBJ whole genome shotgun (WGS) entry which is preliminary data.</text>
</comment>
<dbReference type="PROSITE" id="PS51704">
    <property type="entry name" value="GP_PDE"/>
    <property type="match status" value="1"/>
</dbReference>
<protein>
    <submittedName>
        <fullName evidence="2">Glycerophosphodiester phosphodiesterase</fullName>
    </submittedName>
</protein>
<dbReference type="InterPro" id="IPR030395">
    <property type="entry name" value="GP_PDE_dom"/>
</dbReference>
<name>A0A265NDZ2_9BACI</name>
<dbReference type="SUPFAM" id="SSF51695">
    <property type="entry name" value="PLC-like phosphodiesterases"/>
    <property type="match status" value="1"/>
</dbReference>
<sequence>MKTKIIAHRGASRYAPENTMPAFELAYQSKAEGIETDVQLTKDNIPVLIHDEQVKRTTNGTGYIKDLTFEQLRQLDAGSWFSGEFTGTQIISLDELLQWVKDKPLCLNIELKNNKIDYKHLESIVYERLKDYQLLNRTTLSTFNPRSVHRLKDYNKDIGIAFLTSKRNRNLVSHAHELGANAIHIKYRLLNKLLVDQCKQAKMAVRVYTVNRSAHIMKCFTHECNGIFTDIPDKALQFRTNFYHK</sequence>
<dbReference type="CDD" id="cd08563">
    <property type="entry name" value="GDPD_TtGDE_like"/>
    <property type="match status" value="1"/>
</dbReference>
<dbReference type="OrthoDB" id="384721at2"/>
<gene>
    <name evidence="2" type="ORF">CIL03_02555</name>
</gene>
<dbReference type="PANTHER" id="PTHR46211:SF1">
    <property type="entry name" value="GLYCEROPHOSPHODIESTER PHOSPHODIESTERASE, CYTOPLASMIC"/>
    <property type="match status" value="1"/>
</dbReference>
<feature type="domain" description="GP-PDE" evidence="1">
    <location>
        <begin position="3"/>
        <end position="239"/>
    </location>
</feature>
<dbReference type="InterPro" id="IPR017946">
    <property type="entry name" value="PLC-like_Pdiesterase_TIM-brl"/>
</dbReference>
<dbReference type="PANTHER" id="PTHR46211">
    <property type="entry name" value="GLYCEROPHOSPHORYL DIESTER PHOSPHODIESTERASE"/>
    <property type="match status" value="1"/>
</dbReference>
<dbReference type="GO" id="GO:0008081">
    <property type="term" value="F:phosphoric diester hydrolase activity"/>
    <property type="evidence" value="ECO:0007669"/>
    <property type="project" value="InterPro"/>
</dbReference>
<reference evidence="2 3" key="1">
    <citation type="submission" date="2017-08" db="EMBL/GenBank/DDBJ databases">
        <title>Virgibacillus indicus sp. nov. and Virgibacillus profoundi sp. nov, two moderately halophilic bacteria isolated from marine sediment by using the Microfluidic Streak Plate.</title>
        <authorList>
            <person name="Xu B."/>
            <person name="Hu B."/>
            <person name="Wang J."/>
            <person name="Zhu Y."/>
            <person name="Huang L."/>
            <person name="Du W."/>
            <person name="Huang Y."/>
        </authorList>
    </citation>
    <scope>NUCLEOTIDE SEQUENCE [LARGE SCALE GENOMIC DNA]</scope>
    <source>
        <strain evidence="2 3">IO3-P2-C2</strain>
    </source>
</reference>
<evidence type="ECO:0000259" key="1">
    <source>
        <dbReference type="PROSITE" id="PS51704"/>
    </source>
</evidence>
<evidence type="ECO:0000313" key="3">
    <source>
        <dbReference type="Proteomes" id="UP000216498"/>
    </source>
</evidence>